<dbReference type="PROSITE" id="PS50974">
    <property type="entry name" value="ADOMET_ACTIVATION"/>
    <property type="match status" value="1"/>
</dbReference>
<dbReference type="RefSeq" id="WP_252760314.1">
    <property type="nucleotide sequence ID" value="NZ_JAMXLY010000009.1"/>
</dbReference>
<evidence type="ECO:0000259" key="2">
    <source>
        <dbReference type="PROSITE" id="PS50974"/>
    </source>
</evidence>
<feature type="domain" description="AdoMet activation" evidence="2">
    <location>
        <begin position="1"/>
        <end position="272"/>
    </location>
</feature>
<dbReference type="InterPro" id="IPR050554">
    <property type="entry name" value="Met_Synthase/Corrinoid"/>
</dbReference>
<dbReference type="Proteomes" id="UP001204015">
    <property type="component" value="Unassembled WGS sequence"/>
</dbReference>
<dbReference type="GO" id="GO:0008168">
    <property type="term" value="F:methyltransferase activity"/>
    <property type="evidence" value="ECO:0007669"/>
    <property type="project" value="UniProtKB-KW"/>
</dbReference>
<comment type="caution">
    <text evidence="3">The sequence shown here is derived from an EMBL/GenBank/DDBJ whole genome shotgun (WGS) entry which is preliminary data.</text>
</comment>
<dbReference type="Gene3D" id="1.10.288.10">
    <property type="entry name" value="Cobalamin-dependent Methionine Synthase, domain 2"/>
    <property type="match status" value="1"/>
</dbReference>
<dbReference type="InterPro" id="IPR037010">
    <property type="entry name" value="VitB12-dep_Met_synth_activ_sf"/>
</dbReference>
<name>A0ABT1BV33_9BACT</name>
<evidence type="ECO:0000313" key="3">
    <source>
        <dbReference type="EMBL" id="MCO6024952.1"/>
    </source>
</evidence>
<proteinExistence type="predicted"/>
<organism evidence="3 4">
    <name type="scientific">Segatella cerevisiae</name>
    <dbReference type="NCBI Taxonomy" id="2053716"/>
    <lineage>
        <taxon>Bacteria</taxon>
        <taxon>Pseudomonadati</taxon>
        <taxon>Bacteroidota</taxon>
        <taxon>Bacteroidia</taxon>
        <taxon>Bacteroidales</taxon>
        <taxon>Prevotellaceae</taxon>
        <taxon>Segatella</taxon>
    </lineage>
</organism>
<dbReference type="GO" id="GO:0032259">
    <property type="term" value="P:methylation"/>
    <property type="evidence" value="ECO:0007669"/>
    <property type="project" value="UniProtKB-KW"/>
</dbReference>
<dbReference type="Gene3D" id="3.10.196.10">
    <property type="entry name" value="Vitamin B12-dependent methionine synthase, activation domain"/>
    <property type="match status" value="1"/>
</dbReference>
<sequence>MRKILTYPVSEIEPYINWIYFYHAWSLDGKPREEKALLRKEAENVLHSWEGKVVLRAVFGLYDANSDGDDLLVGGVRIPMLRQQKADAQGAPNLCLADFVRPLSSGIKDRAGAFATTVDLVKVESLQDDPYRKMLLQTLSDRLAEGTAEKMHEDVRRRYWGYAPHEHLTIQETHLEKYQGIRPAVGYPSLPDASVNFILGDLLGIKEIGIRLTESGMMVPHASVSGLMFSHPKSRYFDVGKIGEDQLRDYARRRGLPIELMRHFLQSSLLRK</sequence>
<keyword evidence="1" id="KW-0808">Transferase</keyword>
<dbReference type="EMBL" id="JAMXLY010000009">
    <property type="protein sequence ID" value="MCO6024952.1"/>
    <property type="molecule type" value="Genomic_DNA"/>
</dbReference>
<dbReference type="Pfam" id="PF02965">
    <property type="entry name" value="Met_synt_B12"/>
    <property type="match status" value="1"/>
</dbReference>
<protein>
    <submittedName>
        <fullName evidence="3">5-methyltetrahydrofolate--homocysteine methyltransferase</fullName>
    </submittedName>
</protein>
<evidence type="ECO:0000313" key="4">
    <source>
        <dbReference type="Proteomes" id="UP001204015"/>
    </source>
</evidence>
<dbReference type="PANTHER" id="PTHR45833">
    <property type="entry name" value="METHIONINE SYNTHASE"/>
    <property type="match status" value="1"/>
</dbReference>
<keyword evidence="1 3" id="KW-0489">Methyltransferase</keyword>
<accession>A0ABT1BV33</accession>
<keyword evidence="4" id="KW-1185">Reference proteome</keyword>
<reference evidence="3 4" key="1">
    <citation type="submission" date="2022-06" db="EMBL/GenBank/DDBJ databases">
        <title>A taxonomic note on the genus Prevotella: Description of four novel genera and emended description of the genera Hallella and Xylanibacter.</title>
        <authorList>
            <person name="Hitch T.C.A."/>
        </authorList>
    </citation>
    <scope>NUCLEOTIDE SEQUENCE [LARGE SCALE GENOMIC DNA]</scope>
    <source>
        <strain evidence="3 4">DSM 100619</strain>
    </source>
</reference>
<dbReference type="InterPro" id="IPR004223">
    <property type="entry name" value="VitB12-dep_Met_synth_activ_dom"/>
</dbReference>
<dbReference type="SUPFAM" id="SSF56507">
    <property type="entry name" value="Methionine synthase activation domain-like"/>
    <property type="match status" value="1"/>
</dbReference>
<gene>
    <name evidence="3" type="ORF">NG821_03675</name>
</gene>
<evidence type="ECO:0000256" key="1">
    <source>
        <dbReference type="PROSITE-ProRule" id="PRU00346"/>
    </source>
</evidence>